<dbReference type="EMBL" id="JABEXW010001700">
    <property type="protein sequence ID" value="KAF4943148.1"/>
    <property type="molecule type" value="Genomic_DNA"/>
</dbReference>
<comment type="caution">
    <text evidence="7">The sequence shown here is derived from an EMBL/GenBank/DDBJ whole genome shotgun (WGS) entry which is preliminary data.</text>
</comment>
<evidence type="ECO:0000256" key="2">
    <source>
        <dbReference type="ARBA" id="ARBA00022771"/>
    </source>
</evidence>
<keyword evidence="2 4" id="KW-0863">Zinc-finger</keyword>
<dbReference type="Gene3D" id="3.30.160.60">
    <property type="entry name" value="Classic Zinc Finger"/>
    <property type="match status" value="2"/>
</dbReference>
<dbReference type="GO" id="GO:0008270">
    <property type="term" value="F:zinc ion binding"/>
    <property type="evidence" value="ECO:0007669"/>
    <property type="project" value="UniProtKB-KW"/>
</dbReference>
<name>A0A8H4SPD9_9HYPO</name>
<dbReference type="SMART" id="SM00355">
    <property type="entry name" value="ZnF_C2H2"/>
    <property type="match status" value="2"/>
</dbReference>
<gene>
    <name evidence="7" type="ORF">FSARC_15017</name>
</gene>
<feature type="region of interest" description="Disordered" evidence="5">
    <location>
        <begin position="327"/>
        <end position="347"/>
    </location>
</feature>
<dbReference type="PROSITE" id="PS00028">
    <property type="entry name" value="ZINC_FINGER_C2H2_1"/>
    <property type="match status" value="1"/>
</dbReference>
<feature type="region of interest" description="Disordered" evidence="5">
    <location>
        <begin position="177"/>
        <end position="204"/>
    </location>
</feature>
<evidence type="ECO:0000256" key="4">
    <source>
        <dbReference type="PROSITE-ProRule" id="PRU00042"/>
    </source>
</evidence>
<keyword evidence="8" id="KW-1185">Reference proteome</keyword>
<dbReference type="Proteomes" id="UP000622797">
    <property type="component" value="Unassembled WGS sequence"/>
</dbReference>
<dbReference type="InterPro" id="IPR013087">
    <property type="entry name" value="Znf_C2H2_type"/>
</dbReference>
<evidence type="ECO:0000256" key="1">
    <source>
        <dbReference type="ARBA" id="ARBA00022723"/>
    </source>
</evidence>
<evidence type="ECO:0000256" key="5">
    <source>
        <dbReference type="SAM" id="MobiDB-lite"/>
    </source>
</evidence>
<sequence length="347" mass="39257">MDDFSRINIQPRLSTTIITGFPFYLQAFNPFSPTSPASSFQHSSSTDFSSTDIVTSSWLQMASPALTFMLSPTESELNHTCLPSSPNYPAERKQPNFGYKKVSDTGMLHHTSPSLSAISIPSSAYEYFPDTYMGASFIMPPTQNLSHADATGLISLWPYTHDSLSLFTPQEQPTSDWDLSNSVHCPRSPPSASSLHDSTTTHQMRPQYKIKVHKASRETPEIHQAGSRFSKKKHSMVMATEVGITRKAIHSCDYPWCHKAFRRTEHLKRHKQAFHGEGPNRFLCEFCGKDQFNRFDNLQVHRRLHTRLVSGNYAVKFVPEAVAVTEQEERTRKRRAPPKHKKVTAKG</sequence>
<keyword evidence="3" id="KW-0862">Zinc</keyword>
<proteinExistence type="predicted"/>
<reference evidence="7" key="1">
    <citation type="journal article" date="2020" name="BMC Genomics">
        <title>Correction to: Identification and distribution of gene clusters required for synthesis of sphingolipid metabolism inhibitors in diverse species of the filamentous fungus Fusarium.</title>
        <authorList>
            <person name="Kim H.S."/>
            <person name="Lohmar J.M."/>
            <person name="Busman M."/>
            <person name="Brown D.W."/>
            <person name="Naumann T.A."/>
            <person name="Divon H.H."/>
            <person name="Lysoe E."/>
            <person name="Uhlig S."/>
            <person name="Proctor R.H."/>
        </authorList>
    </citation>
    <scope>NUCLEOTIDE SEQUENCE</scope>
    <source>
        <strain evidence="7">NRRL 20472</strain>
    </source>
</reference>
<dbReference type="AlphaFoldDB" id="A0A8H4SPD9"/>
<dbReference type="SUPFAM" id="SSF57667">
    <property type="entry name" value="beta-beta-alpha zinc fingers"/>
    <property type="match status" value="1"/>
</dbReference>
<dbReference type="OrthoDB" id="5095988at2759"/>
<evidence type="ECO:0000313" key="8">
    <source>
        <dbReference type="Proteomes" id="UP000622797"/>
    </source>
</evidence>
<dbReference type="PANTHER" id="PTHR23235:SF120">
    <property type="entry name" value="KRUPPEL-LIKE FACTOR 15"/>
    <property type="match status" value="1"/>
</dbReference>
<dbReference type="GO" id="GO:0000978">
    <property type="term" value="F:RNA polymerase II cis-regulatory region sequence-specific DNA binding"/>
    <property type="evidence" value="ECO:0007669"/>
    <property type="project" value="TreeGrafter"/>
</dbReference>
<organism evidence="7 8">
    <name type="scientific">Fusarium sarcochroum</name>
    <dbReference type="NCBI Taxonomy" id="1208366"/>
    <lineage>
        <taxon>Eukaryota</taxon>
        <taxon>Fungi</taxon>
        <taxon>Dikarya</taxon>
        <taxon>Ascomycota</taxon>
        <taxon>Pezizomycotina</taxon>
        <taxon>Sordariomycetes</taxon>
        <taxon>Hypocreomycetidae</taxon>
        <taxon>Hypocreales</taxon>
        <taxon>Nectriaceae</taxon>
        <taxon>Fusarium</taxon>
        <taxon>Fusarium lateritium species complex</taxon>
    </lineage>
</organism>
<evidence type="ECO:0000256" key="3">
    <source>
        <dbReference type="ARBA" id="ARBA00022833"/>
    </source>
</evidence>
<dbReference type="PANTHER" id="PTHR23235">
    <property type="entry name" value="KRUEPPEL-LIKE TRANSCRIPTION FACTOR"/>
    <property type="match status" value="1"/>
</dbReference>
<reference evidence="7" key="2">
    <citation type="submission" date="2020-05" db="EMBL/GenBank/DDBJ databases">
        <authorList>
            <person name="Kim H.-S."/>
            <person name="Proctor R.H."/>
            <person name="Brown D.W."/>
        </authorList>
    </citation>
    <scope>NUCLEOTIDE SEQUENCE</scope>
    <source>
        <strain evidence="7">NRRL 20472</strain>
    </source>
</reference>
<dbReference type="PROSITE" id="PS50157">
    <property type="entry name" value="ZINC_FINGER_C2H2_2"/>
    <property type="match status" value="1"/>
</dbReference>
<accession>A0A8H4SPD9</accession>
<keyword evidence="1" id="KW-0479">Metal-binding</keyword>
<dbReference type="InterPro" id="IPR036236">
    <property type="entry name" value="Znf_C2H2_sf"/>
</dbReference>
<dbReference type="GO" id="GO:0000981">
    <property type="term" value="F:DNA-binding transcription factor activity, RNA polymerase II-specific"/>
    <property type="evidence" value="ECO:0007669"/>
    <property type="project" value="TreeGrafter"/>
</dbReference>
<evidence type="ECO:0000313" key="7">
    <source>
        <dbReference type="EMBL" id="KAF4943148.1"/>
    </source>
</evidence>
<protein>
    <recommendedName>
        <fullName evidence="6">C2H2-type domain-containing protein</fullName>
    </recommendedName>
</protein>
<evidence type="ECO:0000259" key="6">
    <source>
        <dbReference type="PROSITE" id="PS50157"/>
    </source>
</evidence>
<feature type="compositionally biased region" description="Basic residues" evidence="5">
    <location>
        <begin position="332"/>
        <end position="347"/>
    </location>
</feature>
<feature type="domain" description="C2H2-type" evidence="6">
    <location>
        <begin position="250"/>
        <end position="279"/>
    </location>
</feature>
<feature type="compositionally biased region" description="Polar residues" evidence="5">
    <location>
        <begin position="190"/>
        <end position="204"/>
    </location>
</feature>